<organism evidence="1 2">
    <name type="scientific">Nelumbo nucifera</name>
    <name type="common">Sacred lotus</name>
    <dbReference type="NCBI Taxonomy" id="4432"/>
    <lineage>
        <taxon>Eukaryota</taxon>
        <taxon>Viridiplantae</taxon>
        <taxon>Streptophyta</taxon>
        <taxon>Embryophyta</taxon>
        <taxon>Tracheophyta</taxon>
        <taxon>Spermatophyta</taxon>
        <taxon>Magnoliopsida</taxon>
        <taxon>Proteales</taxon>
        <taxon>Nelumbonaceae</taxon>
        <taxon>Nelumbo</taxon>
    </lineage>
</organism>
<name>A0A1U8AV64_NELNU</name>
<dbReference type="Proteomes" id="UP000189703">
    <property type="component" value="Unplaced"/>
</dbReference>
<protein>
    <submittedName>
        <fullName evidence="2">Uncharacterized protein LOC104606750</fullName>
    </submittedName>
</protein>
<dbReference type="GeneID" id="104606750"/>
<gene>
    <name evidence="2" type="primary">LOC104606750</name>
</gene>
<evidence type="ECO:0000313" key="1">
    <source>
        <dbReference type="Proteomes" id="UP000189703"/>
    </source>
</evidence>
<reference evidence="2" key="1">
    <citation type="submission" date="2025-08" db="UniProtKB">
        <authorList>
            <consortium name="RefSeq"/>
        </authorList>
    </citation>
    <scope>IDENTIFICATION</scope>
</reference>
<keyword evidence="1" id="KW-1185">Reference proteome</keyword>
<accession>A0A1U8AV64</accession>
<dbReference type="RefSeq" id="XP_010270406.1">
    <property type="nucleotide sequence ID" value="XM_010272104.2"/>
</dbReference>
<evidence type="ECO:0000313" key="2">
    <source>
        <dbReference type="RefSeq" id="XP_010270406.1"/>
    </source>
</evidence>
<dbReference type="AlphaFoldDB" id="A0A1U8AV64"/>
<dbReference type="KEGG" id="nnu:104606750"/>
<proteinExistence type="predicted"/>
<sequence length="131" mass="14479">MEISLGNPRDAVRGEDEDGNGGEVTSRVSVLFGDNMERDIEGAEKWKSTNSGLSFSLDLSAEPFLKDVVYEGCQEREGKSSNGGILDAGENVSLSVRGFCNNETMRVHSNVQSSLIATKQVYRLRMRYPQR</sequence>